<name>A0A6A1VM94_9ROSI</name>
<dbReference type="AlphaFoldDB" id="A0A6A1VM94"/>
<keyword evidence="2" id="KW-0645">Protease</keyword>
<evidence type="ECO:0000313" key="3">
    <source>
        <dbReference type="Proteomes" id="UP000516437"/>
    </source>
</evidence>
<dbReference type="GO" id="GO:0006508">
    <property type="term" value="P:proteolysis"/>
    <property type="evidence" value="ECO:0007669"/>
    <property type="project" value="UniProtKB-KW"/>
</dbReference>
<dbReference type="PANTHER" id="PTHR48153:SF2">
    <property type="entry name" value="UFM1-SPECIFIC PROTEASE 2"/>
    <property type="match status" value="1"/>
</dbReference>
<sequence>MFCLIGMEVCYNWYQSNDPARDLLAQCLQITETLKQLMDVQKRMRENMQSILVNLEKFEEEIGALKTEENEVTKDPEELDQGKTLEANTTIWRRRHQRSPNRKGQIQTLEEEIEEVGEISIPTWDARQALLFERMISYEETTKAANIYEAFICYTVKILKKISAFQRKYWSVKCQYMDVVLLFKGHEEKIYLREIESVVKLMGKYAQYSERKFQLCGHSIQRVFTWLKEVQALVERGRAPSLFESREWFCASIELSLGLDKFLGVLFGSHAWLCISIELRLGLDKLLGVTCKVLNDTSGLELLEKCIELAIQCNWWCCCIYLLGVEYNETSGDCQFLILDPHYIGNDDLKKIENGGESTSVTFNLAGKVV</sequence>
<comment type="caution">
    <text evidence="2">The sequence shown here is derived from an EMBL/GenBank/DDBJ whole genome shotgun (WGS) entry which is preliminary data.</text>
</comment>
<reference evidence="2 3" key="1">
    <citation type="journal article" date="2019" name="Plant Biotechnol. J.">
        <title>The red bayberry genome and genetic basis of sex determination.</title>
        <authorList>
            <person name="Jia H.M."/>
            <person name="Jia H.J."/>
            <person name="Cai Q.L."/>
            <person name="Wang Y."/>
            <person name="Zhao H.B."/>
            <person name="Yang W.F."/>
            <person name="Wang G.Y."/>
            <person name="Li Y.H."/>
            <person name="Zhan D.L."/>
            <person name="Shen Y.T."/>
            <person name="Niu Q.F."/>
            <person name="Chang L."/>
            <person name="Qiu J."/>
            <person name="Zhao L."/>
            <person name="Xie H.B."/>
            <person name="Fu W.Y."/>
            <person name="Jin J."/>
            <person name="Li X.W."/>
            <person name="Jiao Y."/>
            <person name="Zhou C.C."/>
            <person name="Tu T."/>
            <person name="Chai C.Y."/>
            <person name="Gao J.L."/>
            <person name="Fan L.J."/>
            <person name="van de Weg E."/>
            <person name="Wang J.Y."/>
            <person name="Gao Z.S."/>
        </authorList>
    </citation>
    <scope>NUCLEOTIDE SEQUENCE [LARGE SCALE GENOMIC DNA]</scope>
    <source>
        <tissue evidence="2">Leaves</tissue>
    </source>
</reference>
<keyword evidence="3" id="KW-1185">Reference proteome</keyword>
<evidence type="ECO:0000313" key="2">
    <source>
        <dbReference type="EMBL" id="KAB1213047.1"/>
    </source>
</evidence>
<organism evidence="2 3">
    <name type="scientific">Morella rubra</name>
    <name type="common">Chinese bayberry</name>
    <dbReference type="NCBI Taxonomy" id="262757"/>
    <lineage>
        <taxon>Eukaryota</taxon>
        <taxon>Viridiplantae</taxon>
        <taxon>Streptophyta</taxon>
        <taxon>Embryophyta</taxon>
        <taxon>Tracheophyta</taxon>
        <taxon>Spermatophyta</taxon>
        <taxon>Magnoliopsida</taxon>
        <taxon>eudicotyledons</taxon>
        <taxon>Gunneridae</taxon>
        <taxon>Pentapetalae</taxon>
        <taxon>rosids</taxon>
        <taxon>fabids</taxon>
        <taxon>Fagales</taxon>
        <taxon>Myricaceae</taxon>
        <taxon>Morella</taxon>
    </lineage>
</organism>
<gene>
    <name evidence="2" type="ORF">CJ030_MR5G018720</name>
</gene>
<dbReference type="GO" id="GO:0071567">
    <property type="term" value="F:deUFMylase activity"/>
    <property type="evidence" value="ECO:0007669"/>
    <property type="project" value="TreeGrafter"/>
</dbReference>
<dbReference type="Proteomes" id="UP000516437">
    <property type="component" value="Chromosome 5"/>
</dbReference>
<keyword evidence="2" id="KW-0378">Hydrolase</keyword>
<proteinExistence type="predicted"/>
<dbReference type="PANTHER" id="PTHR48153">
    <property type="entry name" value="UFM1-SPECIFIC PROTEASE 2"/>
    <property type="match status" value="1"/>
</dbReference>
<dbReference type="EMBL" id="RXIC02000023">
    <property type="protein sequence ID" value="KAB1213047.1"/>
    <property type="molecule type" value="Genomic_DNA"/>
</dbReference>
<accession>A0A6A1VM94</accession>
<keyword evidence="1" id="KW-0175">Coiled coil</keyword>
<dbReference type="Gene3D" id="3.90.70.130">
    <property type="match status" value="1"/>
</dbReference>
<feature type="coiled-coil region" evidence="1">
    <location>
        <begin position="41"/>
        <end position="75"/>
    </location>
</feature>
<dbReference type="OrthoDB" id="417506at2759"/>
<evidence type="ECO:0000256" key="1">
    <source>
        <dbReference type="SAM" id="Coils"/>
    </source>
</evidence>
<protein>
    <submittedName>
        <fullName evidence="2">Putative Ufm1-specific protease</fullName>
    </submittedName>
</protein>